<feature type="binding site" evidence="3">
    <location>
        <position position="322"/>
    </location>
    <ligand>
        <name>CTP</name>
        <dbReference type="ChEBI" id="CHEBI:37563"/>
    </ligand>
</feature>
<keyword evidence="3 4" id="KW-0288">FMN</keyword>
<keyword evidence="3 4" id="KW-0436">Ligase</keyword>
<keyword evidence="1 3" id="KW-0210">Decarboxylase</keyword>
<feature type="binding site" evidence="3">
    <location>
        <position position="288"/>
    </location>
    <ligand>
        <name>CTP</name>
        <dbReference type="ChEBI" id="CHEBI:37563"/>
    </ligand>
</feature>
<reference evidence="8" key="1">
    <citation type="journal article" date="2010" name="Stand. Genomic Sci.">
        <title>Complete genome sequence of Syntrophothermus lipocalidus type strain (TGB-C1T).</title>
        <authorList>
            <consortium name="US DOE Joint Genome Institute (JGI-PGF)"/>
            <person name="Djao O."/>
            <person name="Zhang X."/>
            <person name="Lucas S."/>
            <person name="Lapidus A."/>
            <person name="Glavina Del Rio T."/>
            <person name="Nolan M."/>
            <person name="Tice H."/>
            <person name="Cheng J."/>
            <person name="Han C."/>
            <person name="Tapia R."/>
            <person name="Goodwin L."/>
            <person name="Pitluck S."/>
            <person name="Liolios K."/>
            <person name="Ivanova N."/>
            <person name="Mavromatis K."/>
            <person name="Mikhailova N."/>
            <person name="Ovchinnikova G."/>
            <person name="Pati A."/>
            <person name="Brambilla E."/>
            <person name="Chen A."/>
            <person name="Palaniappan K."/>
            <person name="Land M."/>
            <person name="Hauser L."/>
            <person name="Chang Y."/>
            <person name="Jeffries C."/>
            <person name="Rohde M."/>
            <person name="Sikorski J."/>
            <person name="Spring S."/>
            <person name="Goker M."/>
            <person name="Detter J."/>
            <person name="Woyke T."/>
            <person name="Bristow J."/>
            <person name="Eisen J."/>
            <person name="Markowitz V."/>
            <person name="Hugenholtz P."/>
            <person name="Kyrpides N."/>
            <person name="Klenk H."/>
        </authorList>
    </citation>
    <scope>NUCLEOTIDE SEQUENCE [LARGE SCALE GENOMIC DNA]</scope>
    <source>
        <strain evidence="8">DSM 12680 / TGB-C1</strain>
    </source>
</reference>
<dbReference type="GO" id="GO:0046872">
    <property type="term" value="F:metal ion binding"/>
    <property type="evidence" value="ECO:0007669"/>
    <property type="project" value="UniProtKB-KW"/>
</dbReference>
<feature type="binding site" evidence="3">
    <location>
        <position position="340"/>
    </location>
    <ligand>
        <name>CTP</name>
        <dbReference type="ChEBI" id="CHEBI:37563"/>
    </ligand>
</feature>
<accession>D7CLQ1</accession>
<comment type="function">
    <text evidence="3">Catalyzes two sequential steps in the biosynthesis of coenzyme A. In the first step cysteine is conjugated to 4'-phosphopantothenate to form 4-phosphopantothenoylcysteine. In the second step the latter compound is decarboxylated to form 4'-phosphopantotheine.</text>
</comment>
<dbReference type="InterPro" id="IPR036551">
    <property type="entry name" value="Flavin_trans-like"/>
</dbReference>
<feature type="binding site" evidence="3">
    <location>
        <position position="278"/>
    </location>
    <ligand>
        <name>CTP</name>
        <dbReference type="ChEBI" id="CHEBI:37563"/>
    </ligand>
</feature>
<feature type="region of interest" description="Phosphopantothenate--cysteine ligase" evidence="3">
    <location>
        <begin position="190"/>
        <end position="396"/>
    </location>
</feature>
<gene>
    <name evidence="3" type="primary">coaBC</name>
    <name evidence="7" type="ordered locus">Slip_0856</name>
</gene>
<dbReference type="OrthoDB" id="9802554at2"/>
<dbReference type="SUPFAM" id="SSF52507">
    <property type="entry name" value="Homo-oligomeric flavin-containing Cys decarboxylases, HFCD"/>
    <property type="match status" value="1"/>
</dbReference>
<evidence type="ECO:0000256" key="3">
    <source>
        <dbReference type="HAMAP-Rule" id="MF_02225"/>
    </source>
</evidence>
<feature type="binding site" evidence="3">
    <location>
        <position position="336"/>
    </location>
    <ligand>
        <name>CTP</name>
        <dbReference type="ChEBI" id="CHEBI:37563"/>
    </ligand>
</feature>
<feature type="domain" description="Flavoprotein" evidence="5">
    <location>
        <begin position="5"/>
        <end position="178"/>
    </location>
</feature>
<dbReference type="EC" id="4.1.1.36" evidence="3"/>
<keyword evidence="3" id="KW-0460">Magnesium</keyword>
<comment type="caution">
    <text evidence="3">Lacks conserved residue(s) required for the propagation of feature annotation.</text>
</comment>
<keyword evidence="3" id="KW-0479">Metal-binding</keyword>
<dbReference type="InterPro" id="IPR005252">
    <property type="entry name" value="CoaBC"/>
</dbReference>
<evidence type="ECO:0000256" key="4">
    <source>
        <dbReference type="RuleBase" id="RU364078"/>
    </source>
</evidence>
<dbReference type="Gene3D" id="3.40.50.1950">
    <property type="entry name" value="Flavin prenyltransferase-like"/>
    <property type="match status" value="1"/>
</dbReference>
<dbReference type="GO" id="GO:0004632">
    <property type="term" value="F:phosphopantothenate--cysteine ligase activity"/>
    <property type="evidence" value="ECO:0007669"/>
    <property type="project" value="UniProtKB-UniRule"/>
</dbReference>
<dbReference type="GO" id="GO:0015937">
    <property type="term" value="P:coenzyme A biosynthetic process"/>
    <property type="evidence" value="ECO:0007669"/>
    <property type="project" value="UniProtKB-UniRule"/>
</dbReference>
<reference evidence="7 8" key="2">
    <citation type="journal article" date="2010" name="Stand. Genomic Sci.">
        <title>Complete genome sequence of Syntrophothermus lipocalidus type strain (TGB-C1).</title>
        <authorList>
            <person name="Djao O.D."/>
            <person name="Zhang X."/>
            <person name="Lucas S."/>
            <person name="Lapidus A."/>
            <person name="Del Rio T.G."/>
            <person name="Nolan M."/>
            <person name="Tice H."/>
            <person name="Cheng J.F."/>
            <person name="Han C."/>
            <person name="Tapia R."/>
            <person name="Goodwin L."/>
            <person name="Pitluck S."/>
            <person name="Liolios K."/>
            <person name="Ivanova N."/>
            <person name="Mavromatis K."/>
            <person name="Mikhailova N."/>
            <person name="Ovchinnikova G."/>
            <person name="Pati A."/>
            <person name="Brambilla E."/>
            <person name="Chen A."/>
            <person name="Palaniappan K."/>
            <person name="Land M."/>
            <person name="Hauser L."/>
            <person name="Chang Y.J."/>
            <person name="Jeffries C.D."/>
            <person name="Rohde M."/>
            <person name="Sikorski J."/>
            <person name="Spring S."/>
            <person name="Goker M."/>
            <person name="Detter J.C."/>
            <person name="Woyke T."/>
            <person name="Bristow J."/>
            <person name="Eisen J.A."/>
            <person name="Markowitz V."/>
            <person name="Hugenholtz P."/>
            <person name="Kyrpides N.C."/>
            <person name="Klenk H.P."/>
        </authorList>
    </citation>
    <scope>NUCLEOTIDE SEQUENCE [LARGE SCALE GENOMIC DNA]</scope>
    <source>
        <strain evidence="8">DSM 12680 / TGB-C1</strain>
    </source>
</reference>
<evidence type="ECO:0000256" key="2">
    <source>
        <dbReference type="ARBA" id="ARBA00023239"/>
    </source>
</evidence>
<evidence type="ECO:0000313" key="7">
    <source>
        <dbReference type="EMBL" id="ADI01636.1"/>
    </source>
</evidence>
<proteinExistence type="inferred from homology"/>
<dbReference type="STRING" id="643648.Slip_0856"/>
<sequence length="396" mass="42954">MEFNKTVGIGVSGGIAAYKTADLVSRLAKAGADVHVIMTRNATRFVTPLTFRTLSGNPVLVDSFEENNRWKVQHIGVAEEIDVLVICPATANIIGKMAHGLADDLLSTVVLATRAPILVVPAMNTNMYANRIVQDNLQRLREYGFHVLEPEEGELACGAKGKGRLPDIEGIYHKIMSLLNPRLDFAGKTVLVTSGPTREAIDPVRFISNRSTGKMGHALARAALARGAKVILVSGPTDLPVPLGVEYVPVTSAEEMYRRVRDYYRDCDVVIGAAAVADYRPRQFSQQKLKKGDSDLVIELTRNPDILAELGKDKGNRILVGFAAETQDLIANAVDKMHKKNLDLLVANDVTLEGAGFGTDTNIVTIISRQGDTTPLPGMAKSDLANVILDRISELF</sequence>
<feature type="active site" description="Proton donor" evidence="3">
    <location>
        <position position="157"/>
    </location>
</feature>
<dbReference type="SUPFAM" id="SSF102645">
    <property type="entry name" value="CoaB-like"/>
    <property type="match status" value="1"/>
</dbReference>
<organism evidence="7 8">
    <name type="scientific">Syntrophothermus lipocalidus (strain DSM 12680 / TGB-C1)</name>
    <dbReference type="NCBI Taxonomy" id="643648"/>
    <lineage>
        <taxon>Bacteria</taxon>
        <taxon>Bacillati</taxon>
        <taxon>Bacillota</taxon>
        <taxon>Clostridia</taxon>
        <taxon>Eubacteriales</taxon>
        <taxon>Syntrophomonadaceae</taxon>
        <taxon>Syntrophothermus</taxon>
    </lineage>
</organism>
<keyword evidence="8" id="KW-1185">Reference proteome</keyword>
<dbReference type="InterPro" id="IPR003382">
    <property type="entry name" value="Flavoprotein"/>
</dbReference>
<comment type="pathway">
    <text evidence="3 4">Cofactor biosynthesis; coenzyme A biosynthesis; CoA from (R)-pantothenate: step 3/5.</text>
</comment>
<evidence type="ECO:0000256" key="1">
    <source>
        <dbReference type="ARBA" id="ARBA00022793"/>
    </source>
</evidence>
<feature type="region of interest" description="Phosphopantothenoylcysteine decarboxylase" evidence="3">
    <location>
        <begin position="1"/>
        <end position="189"/>
    </location>
</feature>
<dbReference type="EC" id="6.3.2.5" evidence="3"/>
<dbReference type="GO" id="GO:0010181">
    <property type="term" value="F:FMN binding"/>
    <property type="evidence" value="ECO:0007669"/>
    <property type="project" value="UniProtKB-UniRule"/>
</dbReference>
<dbReference type="PANTHER" id="PTHR14359">
    <property type="entry name" value="HOMO-OLIGOMERIC FLAVIN CONTAINING CYS DECARBOXYLASE FAMILY"/>
    <property type="match status" value="1"/>
</dbReference>
<evidence type="ECO:0000259" key="6">
    <source>
        <dbReference type="Pfam" id="PF04127"/>
    </source>
</evidence>
<evidence type="ECO:0000313" key="8">
    <source>
        <dbReference type="Proteomes" id="UP000000378"/>
    </source>
</evidence>
<dbReference type="Pfam" id="PF04127">
    <property type="entry name" value="DFP"/>
    <property type="match status" value="1"/>
</dbReference>
<comment type="pathway">
    <text evidence="3 4">Cofactor biosynthesis; coenzyme A biosynthesis; CoA from (R)-pantothenate: step 2/5.</text>
</comment>
<keyword evidence="3 4" id="KW-0285">Flavoprotein</keyword>
<comment type="cofactor">
    <cofactor evidence="3">
        <name>FMN</name>
        <dbReference type="ChEBI" id="CHEBI:58210"/>
    </cofactor>
    <text evidence="3">Binds 1 FMN per subunit.</text>
</comment>
<dbReference type="HAMAP" id="MF_02225">
    <property type="entry name" value="CoaBC"/>
    <property type="match status" value="1"/>
</dbReference>
<dbReference type="NCBIfam" id="TIGR00521">
    <property type="entry name" value="coaBC_dfp"/>
    <property type="match status" value="1"/>
</dbReference>
<dbReference type="KEGG" id="slp:Slip_0856"/>
<feature type="domain" description="DNA/pantothenate metabolism flavoprotein C-terminal" evidence="6">
    <location>
        <begin position="186"/>
        <end position="394"/>
    </location>
</feature>
<dbReference type="AlphaFoldDB" id="D7CLQ1"/>
<feature type="binding site" evidence="3">
    <location>
        <begin position="304"/>
        <end position="307"/>
    </location>
    <ligand>
        <name>CTP</name>
        <dbReference type="ChEBI" id="CHEBI:37563"/>
    </ligand>
</feature>
<dbReference type="GO" id="GO:0015941">
    <property type="term" value="P:pantothenate catabolic process"/>
    <property type="evidence" value="ECO:0007669"/>
    <property type="project" value="InterPro"/>
</dbReference>
<dbReference type="UniPathway" id="UPA00241">
    <property type="reaction ID" value="UER00353"/>
</dbReference>
<evidence type="ECO:0000259" key="5">
    <source>
        <dbReference type="Pfam" id="PF02441"/>
    </source>
</evidence>
<dbReference type="Gene3D" id="3.40.50.10300">
    <property type="entry name" value="CoaB-like"/>
    <property type="match status" value="1"/>
</dbReference>
<comment type="similarity">
    <text evidence="3 4">In the C-terminal section; belongs to the PPC synthetase family.</text>
</comment>
<dbReference type="HOGENOM" id="CLU_033319_0_1_9"/>
<dbReference type="EMBL" id="CP002048">
    <property type="protein sequence ID" value="ADI01636.1"/>
    <property type="molecule type" value="Genomic_DNA"/>
</dbReference>
<dbReference type="InterPro" id="IPR007085">
    <property type="entry name" value="DNA/pantothenate-metab_flavo_C"/>
</dbReference>
<dbReference type="GO" id="GO:0004633">
    <property type="term" value="F:phosphopantothenoylcysteine decarboxylase activity"/>
    <property type="evidence" value="ECO:0007669"/>
    <property type="project" value="UniProtKB-UniRule"/>
</dbReference>
<dbReference type="GO" id="GO:0071513">
    <property type="term" value="C:phosphopantothenoylcysteine decarboxylase complex"/>
    <property type="evidence" value="ECO:0007669"/>
    <property type="project" value="TreeGrafter"/>
</dbReference>
<dbReference type="Pfam" id="PF02441">
    <property type="entry name" value="Flavoprotein"/>
    <property type="match status" value="1"/>
</dbReference>
<comment type="cofactor">
    <cofactor evidence="3">
        <name>Mg(2+)</name>
        <dbReference type="ChEBI" id="CHEBI:18420"/>
    </cofactor>
</comment>
<comment type="catalytic activity">
    <reaction evidence="3 4">
        <text>(R)-4'-phosphopantothenate + L-cysteine + CTP = N-[(R)-4-phosphopantothenoyl]-L-cysteine + CMP + diphosphate + H(+)</text>
        <dbReference type="Rhea" id="RHEA:19397"/>
        <dbReference type="ChEBI" id="CHEBI:10986"/>
        <dbReference type="ChEBI" id="CHEBI:15378"/>
        <dbReference type="ChEBI" id="CHEBI:33019"/>
        <dbReference type="ChEBI" id="CHEBI:35235"/>
        <dbReference type="ChEBI" id="CHEBI:37563"/>
        <dbReference type="ChEBI" id="CHEBI:59458"/>
        <dbReference type="ChEBI" id="CHEBI:60377"/>
        <dbReference type="EC" id="6.3.2.5"/>
    </reaction>
</comment>
<dbReference type="PANTHER" id="PTHR14359:SF6">
    <property type="entry name" value="PHOSPHOPANTOTHENOYLCYSTEINE DECARBOXYLASE"/>
    <property type="match status" value="1"/>
</dbReference>
<keyword evidence="3" id="KW-0511">Multifunctional enzyme</keyword>
<protein>
    <recommendedName>
        <fullName evidence="3">Coenzyme A biosynthesis bifunctional protein CoaBC</fullName>
    </recommendedName>
    <alternativeName>
        <fullName evidence="3">DNA/pantothenate metabolism flavoprotein</fullName>
    </alternativeName>
    <alternativeName>
        <fullName evidence="3">Phosphopantothenoylcysteine synthetase/decarboxylase</fullName>
        <shortName evidence="3">PPCS-PPCDC</shortName>
    </alternativeName>
    <domain>
        <recommendedName>
            <fullName evidence="3">Phosphopantothenoylcysteine decarboxylase</fullName>
            <shortName evidence="3">PPC decarboxylase</shortName>
            <shortName evidence="3">PPC-DC</shortName>
            <ecNumber evidence="3">4.1.1.36</ecNumber>
        </recommendedName>
        <alternativeName>
            <fullName evidence="3">CoaC</fullName>
        </alternativeName>
    </domain>
    <domain>
        <recommendedName>
            <fullName evidence="3">Phosphopantothenate--cysteine ligase</fullName>
            <ecNumber evidence="3">6.3.2.5</ecNumber>
        </recommendedName>
        <alternativeName>
            <fullName evidence="3">CoaB</fullName>
        </alternativeName>
        <alternativeName>
            <fullName evidence="3">Phosphopantothenoylcysteine synthetase</fullName>
            <shortName evidence="3">PPC synthetase</shortName>
            <shortName evidence="3">PPC-S</shortName>
        </alternativeName>
    </domain>
</protein>
<dbReference type="eggNOG" id="COG0452">
    <property type="taxonomic scope" value="Bacteria"/>
</dbReference>
<comment type="function">
    <text evidence="4">Catalyzes two steps in the biosynthesis of coenzyme A. In the first step cysteine is conjugated to 4'-phosphopantothenate to form 4-phosphopantothenoylcysteine, in the latter compound is decarboxylated to form 4'-phosphopantotheine.</text>
</comment>
<keyword evidence="2 3" id="KW-0456">Lyase</keyword>
<dbReference type="RefSeq" id="WP_013175038.1">
    <property type="nucleotide sequence ID" value="NC_014220.1"/>
</dbReference>
<dbReference type="Proteomes" id="UP000000378">
    <property type="component" value="Chromosome"/>
</dbReference>
<comment type="similarity">
    <text evidence="3 4">In the N-terminal section; belongs to the HFCD (homo-oligomeric flavin containing Cys decarboxylase) superfamily.</text>
</comment>
<comment type="catalytic activity">
    <reaction evidence="3 4">
        <text>N-[(R)-4-phosphopantothenoyl]-L-cysteine + H(+) = (R)-4'-phosphopantetheine + CO2</text>
        <dbReference type="Rhea" id="RHEA:16793"/>
        <dbReference type="ChEBI" id="CHEBI:15378"/>
        <dbReference type="ChEBI" id="CHEBI:16526"/>
        <dbReference type="ChEBI" id="CHEBI:59458"/>
        <dbReference type="ChEBI" id="CHEBI:61723"/>
        <dbReference type="EC" id="4.1.1.36"/>
    </reaction>
</comment>
<dbReference type="InterPro" id="IPR035929">
    <property type="entry name" value="CoaB-like_sf"/>
</dbReference>
<name>D7CLQ1_SYNLT</name>